<dbReference type="SUPFAM" id="SSF52540">
    <property type="entry name" value="P-loop containing nucleoside triphosphate hydrolases"/>
    <property type="match status" value="1"/>
</dbReference>
<gene>
    <name evidence="9" type="primary">ccmA</name>
    <name evidence="9" type="ORF">Q2T77_37675</name>
</gene>
<dbReference type="NCBIfam" id="TIGR01189">
    <property type="entry name" value="ccmA"/>
    <property type="match status" value="1"/>
</dbReference>
<dbReference type="NCBIfam" id="NF010061">
    <property type="entry name" value="PRK13538.1"/>
    <property type="match status" value="1"/>
</dbReference>
<reference evidence="9" key="1">
    <citation type="submission" date="2023-06" db="EMBL/GenBank/DDBJ databases">
        <authorList>
            <person name="Jiang Y."/>
            <person name="Liu Q."/>
        </authorList>
    </citation>
    <scope>NUCLEOTIDE SEQUENCE</scope>
    <source>
        <strain evidence="9">CGMCC 1.12090</strain>
    </source>
</reference>
<keyword evidence="2" id="KW-1003">Cell membrane</keyword>
<organism evidence="9 10">
    <name type="scientific">Variovorax ginsengisoli</name>
    <dbReference type="NCBI Taxonomy" id="363844"/>
    <lineage>
        <taxon>Bacteria</taxon>
        <taxon>Pseudomonadati</taxon>
        <taxon>Pseudomonadota</taxon>
        <taxon>Betaproteobacteria</taxon>
        <taxon>Burkholderiales</taxon>
        <taxon>Comamonadaceae</taxon>
        <taxon>Variovorax</taxon>
    </lineage>
</organism>
<evidence type="ECO:0000256" key="2">
    <source>
        <dbReference type="ARBA" id="ARBA00022475"/>
    </source>
</evidence>
<evidence type="ECO:0000256" key="1">
    <source>
        <dbReference type="ARBA" id="ARBA00022448"/>
    </source>
</evidence>
<proteinExistence type="predicted"/>
<dbReference type="InterPro" id="IPR027417">
    <property type="entry name" value="P-loop_NTPase"/>
</dbReference>
<keyword evidence="7" id="KW-0472">Membrane</keyword>
<accession>A0ABT8SGB4</accession>
<evidence type="ECO:0000259" key="8">
    <source>
        <dbReference type="PROSITE" id="PS50893"/>
    </source>
</evidence>
<comment type="caution">
    <text evidence="9">The sequence shown here is derived from an EMBL/GenBank/DDBJ whole genome shotgun (WGS) entry which is preliminary data.</text>
</comment>
<dbReference type="PROSITE" id="PS50893">
    <property type="entry name" value="ABC_TRANSPORTER_2"/>
    <property type="match status" value="1"/>
</dbReference>
<dbReference type="PROSITE" id="PS00211">
    <property type="entry name" value="ABC_TRANSPORTER_1"/>
    <property type="match status" value="1"/>
</dbReference>
<keyword evidence="10" id="KW-1185">Reference proteome</keyword>
<dbReference type="PANTHER" id="PTHR43499">
    <property type="entry name" value="ABC TRANSPORTER I FAMILY MEMBER 1"/>
    <property type="match status" value="1"/>
</dbReference>
<keyword evidence="5" id="KW-0067">ATP-binding</keyword>
<protein>
    <submittedName>
        <fullName evidence="9">Cytochrome c biogenesis heme-transporting ATPase CcmA</fullName>
    </submittedName>
</protein>
<evidence type="ECO:0000256" key="3">
    <source>
        <dbReference type="ARBA" id="ARBA00022741"/>
    </source>
</evidence>
<evidence type="ECO:0000313" key="10">
    <source>
        <dbReference type="Proteomes" id="UP001169027"/>
    </source>
</evidence>
<keyword evidence="6" id="KW-1278">Translocase</keyword>
<dbReference type="SMART" id="SM00382">
    <property type="entry name" value="AAA"/>
    <property type="match status" value="1"/>
</dbReference>
<evidence type="ECO:0000256" key="4">
    <source>
        <dbReference type="ARBA" id="ARBA00022748"/>
    </source>
</evidence>
<feature type="domain" description="ABC transporter" evidence="8">
    <location>
        <begin position="9"/>
        <end position="225"/>
    </location>
</feature>
<dbReference type="InterPro" id="IPR017871">
    <property type="entry name" value="ABC_transporter-like_CS"/>
</dbReference>
<keyword evidence="3" id="KW-0547">Nucleotide-binding</keyword>
<dbReference type="InterPro" id="IPR005895">
    <property type="entry name" value="ABC_transptr_haem_export_CcmA"/>
</dbReference>
<evidence type="ECO:0000256" key="5">
    <source>
        <dbReference type="ARBA" id="ARBA00022840"/>
    </source>
</evidence>
<keyword evidence="1" id="KW-0813">Transport</keyword>
<evidence type="ECO:0000256" key="7">
    <source>
        <dbReference type="ARBA" id="ARBA00023136"/>
    </source>
</evidence>
<evidence type="ECO:0000256" key="6">
    <source>
        <dbReference type="ARBA" id="ARBA00022967"/>
    </source>
</evidence>
<dbReference type="RefSeq" id="WP_301816381.1">
    <property type="nucleotide sequence ID" value="NZ_JAUJZH010000055.1"/>
</dbReference>
<sequence length="225" mass="24417">MAELLQQGLLVRDLECTRAGRVLFGGLGFDAAPGDVVQVRGANGSGKSSLLRLLCGLLQPTRGEVHWRDRCVDPRDAGFAGAVAYLGHAGSVSGELTVMENLRFSLYVAGSRSADAQCREVLQRLRLGDRENEQVRHLSQGQQRRLGLARIVLSRRPLWLLDEPCAGLDIEGEECFDSFLADHARSGGVAVVTTHRDIGRKGPCAHSLNMDTLSNACSLDTDHRS</sequence>
<dbReference type="Proteomes" id="UP001169027">
    <property type="component" value="Unassembled WGS sequence"/>
</dbReference>
<dbReference type="Pfam" id="PF00005">
    <property type="entry name" value="ABC_tran"/>
    <property type="match status" value="1"/>
</dbReference>
<dbReference type="PANTHER" id="PTHR43499:SF1">
    <property type="entry name" value="ABC TRANSPORTER I FAMILY MEMBER 1"/>
    <property type="match status" value="1"/>
</dbReference>
<dbReference type="InterPro" id="IPR003439">
    <property type="entry name" value="ABC_transporter-like_ATP-bd"/>
</dbReference>
<keyword evidence="4" id="KW-0201">Cytochrome c-type biogenesis</keyword>
<dbReference type="InterPro" id="IPR003593">
    <property type="entry name" value="AAA+_ATPase"/>
</dbReference>
<name>A0ABT8SGB4_9BURK</name>
<evidence type="ECO:0000313" key="9">
    <source>
        <dbReference type="EMBL" id="MDO1537971.1"/>
    </source>
</evidence>
<dbReference type="Gene3D" id="3.40.50.300">
    <property type="entry name" value="P-loop containing nucleotide triphosphate hydrolases"/>
    <property type="match status" value="1"/>
</dbReference>
<dbReference type="EMBL" id="JAUKVY010000055">
    <property type="protein sequence ID" value="MDO1537971.1"/>
    <property type="molecule type" value="Genomic_DNA"/>
</dbReference>